<reference evidence="2" key="1">
    <citation type="journal article" date="2023" name="Plant J.">
        <title>Genome sequences and population genomics provide insights into the demographic history, inbreeding, and mutation load of two 'living fossil' tree species of Dipteronia.</title>
        <authorList>
            <person name="Feng Y."/>
            <person name="Comes H.P."/>
            <person name="Chen J."/>
            <person name="Zhu S."/>
            <person name="Lu R."/>
            <person name="Zhang X."/>
            <person name="Li P."/>
            <person name="Qiu J."/>
            <person name="Olsen K.M."/>
            <person name="Qiu Y."/>
        </authorList>
    </citation>
    <scope>NUCLEOTIDE SEQUENCE</scope>
    <source>
        <strain evidence="2">KIB01</strain>
    </source>
</reference>
<accession>A0AAE0CLK8</accession>
<evidence type="ECO:0000313" key="3">
    <source>
        <dbReference type="Proteomes" id="UP001280121"/>
    </source>
</evidence>
<proteinExistence type="predicted"/>
<name>A0AAE0CLK8_9ROSI</name>
<sequence length="294" mass="33367">MRLQTGSPDKNLNDMREFYEWLLKIGNGDDGEDFDGEATIEVPDEMLIKDQENGLAKLVEFVYPNFLENSTDPNFFQERAILSPTLIDVAMINEYLMSFILEDERTYLSSNTICKEDANFQNEEDTYSPDILNTFTTSGLPNHKLNFKVGVLVMLLWNIDQSNGLCNGTRLLIKKLGNHIIEAKILSGNNIGQTVLIPRMTMTTSSHTLPVKFKRRQFPMVRCFAVTINKSQGQTLSHVGIHLPRPVFSHGNLYVALSRVKSKQGLKFLIIDDAGQISNKTTNMVFKEVFHRLS</sequence>
<dbReference type="Proteomes" id="UP001280121">
    <property type="component" value="Unassembled WGS sequence"/>
</dbReference>
<dbReference type="Pfam" id="PF21530">
    <property type="entry name" value="Pif1_2B_dom"/>
    <property type="match status" value="1"/>
</dbReference>
<feature type="domain" description="DNA helicase Pif1-like 2B" evidence="1">
    <location>
        <begin position="131"/>
        <end position="176"/>
    </location>
</feature>
<dbReference type="SUPFAM" id="SSF52540">
    <property type="entry name" value="P-loop containing nucleoside triphosphate hydrolases"/>
    <property type="match status" value="1"/>
</dbReference>
<dbReference type="InterPro" id="IPR027417">
    <property type="entry name" value="P-loop_NTPase"/>
</dbReference>
<dbReference type="AlphaFoldDB" id="A0AAE0CLK8"/>
<dbReference type="InterPro" id="IPR049163">
    <property type="entry name" value="Pif1-like_2B_dom"/>
</dbReference>
<evidence type="ECO:0000259" key="1">
    <source>
        <dbReference type="Pfam" id="PF21530"/>
    </source>
</evidence>
<dbReference type="EMBL" id="JANJYI010000003">
    <property type="protein sequence ID" value="KAK2655048.1"/>
    <property type="molecule type" value="Genomic_DNA"/>
</dbReference>
<dbReference type="PANTHER" id="PTHR10492:SF74">
    <property type="entry name" value="ATP-DEPENDENT DNA HELICASE"/>
    <property type="match status" value="1"/>
</dbReference>
<dbReference type="PANTHER" id="PTHR10492">
    <property type="match status" value="1"/>
</dbReference>
<keyword evidence="3" id="KW-1185">Reference proteome</keyword>
<protein>
    <recommendedName>
        <fullName evidence="1">DNA helicase Pif1-like 2B domain-containing protein</fullName>
    </recommendedName>
</protein>
<gene>
    <name evidence="2" type="ORF">Ddye_008100</name>
</gene>
<comment type="caution">
    <text evidence="2">The sequence shown here is derived from an EMBL/GenBank/DDBJ whole genome shotgun (WGS) entry which is preliminary data.</text>
</comment>
<dbReference type="CDD" id="cd18809">
    <property type="entry name" value="SF1_C_RecD"/>
    <property type="match status" value="1"/>
</dbReference>
<organism evidence="2 3">
    <name type="scientific">Dipteronia dyeriana</name>
    <dbReference type="NCBI Taxonomy" id="168575"/>
    <lineage>
        <taxon>Eukaryota</taxon>
        <taxon>Viridiplantae</taxon>
        <taxon>Streptophyta</taxon>
        <taxon>Embryophyta</taxon>
        <taxon>Tracheophyta</taxon>
        <taxon>Spermatophyta</taxon>
        <taxon>Magnoliopsida</taxon>
        <taxon>eudicotyledons</taxon>
        <taxon>Gunneridae</taxon>
        <taxon>Pentapetalae</taxon>
        <taxon>rosids</taxon>
        <taxon>malvids</taxon>
        <taxon>Sapindales</taxon>
        <taxon>Sapindaceae</taxon>
        <taxon>Hippocastanoideae</taxon>
        <taxon>Acereae</taxon>
        <taxon>Dipteronia</taxon>
    </lineage>
</organism>
<evidence type="ECO:0000313" key="2">
    <source>
        <dbReference type="EMBL" id="KAK2655048.1"/>
    </source>
</evidence>